<dbReference type="GO" id="GO:0012505">
    <property type="term" value="C:endomembrane system"/>
    <property type="evidence" value="ECO:0007669"/>
    <property type="project" value="UniProtKB-SubCell"/>
</dbReference>
<dbReference type="EMBL" id="JAMXLR010000058">
    <property type="protein sequence ID" value="MCO6045581.1"/>
    <property type="molecule type" value="Genomic_DNA"/>
</dbReference>
<protein>
    <submittedName>
        <fullName evidence="6">YkvA family protein</fullName>
    </submittedName>
</protein>
<dbReference type="RefSeq" id="WP_252853697.1">
    <property type="nucleotide sequence ID" value="NZ_JAMXLR010000058.1"/>
</dbReference>
<name>A0A9X2JHA2_9BACT</name>
<evidence type="ECO:0000313" key="6">
    <source>
        <dbReference type="EMBL" id="MCO6045581.1"/>
    </source>
</evidence>
<evidence type="ECO:0000256" key="4">
    <source>
        <dbReference type="ARBA" id="ARBA00023136"/>
    </source>
</evidence>
<proteinExistence type="predicted"/>
<keyword evidence="7" id="KW-1185">Reference proteome</keyword>
<sequence>MLPFFSREEQESRKQEAQRLYKESIEHLGEDELSTAASLGEQKYRRLEDDVPNTLAAIWRELQLLLAMLRHYVQGSYRQIPFGTIAAVGAAVLYFASPVDAIPDFIPGLGYIDDAAVVMTCLQLVRGDLETYRQWLKLNVEAA</sequence>
<evidence type="ECO:0000256" key="3">
    <source>
        <dbReference type="ARBA" id="ARBA00022989"/>
    </source>
</evidence>
<comment type="caution">
    <text evidence="6">The sequence shown here is derived from an EMBL/GenBank/DDBJ whole genome shotgun (WGS) entry which is preliminary data.</text>
</comment>
<accession>A0A9X2JHA2</accession>
<feature type="domain" description="DUF1232" evidence="5">
    <location>
        <begin position="85"/>
        <end position="119"/>
    </location>
</feature>
<dbReference type="Proteomes" id="UP001155241">
    <property type="component" value="Unassembled WGS sequence"/>
</dbReference>
<evidence type="ECO:0000256" key="2">
    <source>
        <dbReference type="ARBA" id="ARBA00022692"/>
    </source>
</evidence>
<evidence type="ECO:0000313" key="7">
    <source>
        <dbReference type="Proteomes" id="UP001155241"/>
    </source>
</evidence>
<keyword evidence="3" id="KW-1133">Transmembrane helix</keyword>
<comment type="subcellular location">
    <subcellularLocation>
        <location evidence="1">Endomembrane system</location>
        <topology evidence="1">Multi-pass membrane protein</topology>
    </subcellularLocation>
</comment>
<gene>
    <name evidence="6" type="ORF">NG895_16850</name>
</gene>
<dbReference type="Pfam" id="PF06803">
    <property type="entry name" value="DUF1232"/>
    <property type="match status" value="1"/>
</dbReference>
<keyword evidence="2" id="KW-0812">Transmembrane</keyword>
<dbReference type="InterPro" id="IPR010652">
    <property type="entry name" value="DUF1232"/>
</dbReference>
<evidence type="ECO:0000259" key="5">
    <source>
        <dbReference type="Pfam" id="PF06803"/>
    </source>
</evidence>
<organism evidence="6 7">
    <name type="scientific">Aeoliella straminimaris</name>
    <dbReference type="NCBI Taxonomy" id="2954799"/>
    <lineage>
        <taxon>Bacteria</taxon>
        <taxon>Pseudomonadati</taxon>
        <taxon>Planctomycetota</taxon>
        <taxon>Planctomycetia</taxon>
        <taxon>Pirellulales</taxon>
        <taxon>Lacipirellulaceae</taxon>
        <taxon>Aeoliella</taxon>
    </lineage>
</organism>
<dbReference type="AlphaFoldDB" id="A0A9X2JHA2"/>
<reference evidence="6" key="1">
    <citation type="submission" date="2022-06" db="EMBL/GenBank/DDBJ databases">
        <title>Aeoliella straminimaris, a novel planctomycete from sediments.</title>
        <authorList>
            <person name="Vitorino I.R."/>
            <person name="Lage O.M."/>
        </authorList>
    </citation>
    <scope>NUCLEOTIDE SEQUENCE</scope>
    <source>
        <strain evidence="6">ICT_H6.2</strain>
    </source>
</reference>
<keyword evidence="4" id="KW-0472">Membrane</keyword>
<evidence type="ECO:0000256" key="1">
    <source>
        <dbReference type="ARBA" id="ARBA00004127"/>
    </source>
</evidence>